<dbReference type="SUPFAM" id="SSF48239">
    <property type="entry name" value="Terpenoid cyclases/Protein prenyltransferases"/>
    <property type="match status" value="2"/>
</dbReference>
<evidence type="ECO:0000256" key="2">
    <source>
        <dbReference type="ARBA" id="ARBA00022723"/>
    </source>
</evidence>
<dbReference type="InterPro" id="IPR008930">
    <property type="entry name" value="Terpenoid_cyclase/PrenylTrfase"/>
</dbReference>
<proteinExistence type="predicted"/>
<gene>
    <name evidence="5" type="ORF">DH2020_024840</name>
</gene>
<feature type="domain" description="Terpene synthase N-terminal" evidence="4">
    <location>
        <begin position="229"/>
        <end position="320"/>
    </location>
</feature>
<evidence type="ECO:0000313" key="6">
    <source>
        <dbReference type="Proteomes" id="UP001318860"/>
    </source>
</evidence>
<dbReference type="InterPro" id="IPR008949">
    <property type="entry name" value="Isoprenoid_synthase_dom_sf"/>
</dbReference>
<dbReference type="SFLD" id="SFLDG01014">
    <property type="entry name" value="Terpene_Cyclase_Like_1_N-term"/>
    <property type="match status" value="1"/>
</dbReference>
<dbReference type="InterPro" id="IPR001906">
    <property type="entry name" value="Terpene_synth_N"/>
</dbReference>
<keyword evidence="6" id="KW-1185">Reference proteome</keyword>
<dbReference type="Gene3D" id="1.10.600.10">
    <property type="entry name" value="Farnesyl Diphosphate Synthase"/>
    <property type="match status" value="1"/>
</dbReference>
<evidence type="ECO:0000256" key="3">
    <source>
        <dbReference type="ARBA" id="ARBA00022842"/>
    </source>
</evidence>
<keyword evidence="3" id="KW-0460">Magnesium</keyword>
<name>A0ABR0W1E0_REHGL</name>
<reference evidence="5 6" key="1">
    <citation type="journal article" date="2021" name="Comput. Struct. Biotechnol. J.">
        <title>De novo genome assembly of the potent medicinal plant Rehmannia glutinosa using nanopore technology.</title>
        <authorList>
            <person name="Ma L."/>
            <person name="Dong C."/>
            <person name="Song C."/>
            <person name="Wang X."/>
            <person name="Zheng X."/>
            <person name="Niu Y."/>
            <person name="Chen S."/>
            <person name="Feng W."/>
        </authorList>
    </citation>
    <scope>NUCLEOTIDE SEQUENCE [LARGE SCALE GENOMIC DNA]</scope>
    <source>
        <strain evidence="5">DH-2019</strain>
    </source>
</reference>
<accession>A0ABR0W1E0</accession>
<evidence type="ECO:0000256" key="1">
    <source>
        <dbReference type="ARBA" id="ARBA00001946"/>
    </source>
</evidence>
<dbReference type="Proteomes" id="UP001318860">
    <property type="component" value="Unassembled WGS sequence"/>
</dbReference>
<organism evidence="5 6">
    <name type="scientific">Rehmannia glutinosa</name>
    <name type="common">Chinese foxglove</name>
    <dbReference type="NCBI Taxonomy" id="99300"/>
    <lineage>
        <taxon>Eukaryota</taxon>
        <taxon>Viridiplantae</taxon>
        <taxon>Streptophyta</taxon>
        <taxon>Embryophyta</taxon>
        <taxon>Tracheophyta</taxon>
        <taxon>Spermatophyta</taxon>
        <taxon>Magnoliopsida</taxon>
        <taxon>eudicotyledons</taxon>
        <taxon>Gunneridae</taxon>
        <taxon>Pentapetalae</taxon>
        <taxon>asterids</taxon>
        <taxon>lamiids</taxon>
        <taxon>Lamiales</taxon>
        <taxon>Orobanchaceae</taxon>
        <taxon>Rehmannieae</taxon>
        <taxon>Rehmannia</taxon>
    </lineage>
</organism>
<sequence>MPLVISQPTAALQLRSSTAHGGPSVVSNVRPQILSRVSPPVFFHLSSQLPTVLPCNAVQFPDLEQKEPTSDRIRELVELTRSILQSMGDGEISISPYDTAWVALVEDIHGGGLPQFPSSLDWISKNQLSDGSWGDRYIFSIYDRIINTLACVVALRSWNIHPDKSDKGISFIKENIHKLEDENEEHMPIGFEVALPSLIEIAKKLDIDIPNDSKGLQEIYAKRELKLTRYWTNKGICWARNSPVQDIDDTAMGFRLMRLHGYDIFAGRRILLLRGQSTQAVTGMYNLYRASQLKFPGEKILEDAGKFSGRFLQEKRANNELLDKWIITKDLPGEQLSREQKHAFVKEIEHGSILKYANGGRYKTRSSLVGTLLKTLNQLSLDILLAHGRDIHPQLNHAWHKWLKTWEKGGEIGQSGAELFVRMLNLCGGGKKGSIWVPSEELISSHPKYEQLLNATINVCNQLRLFRHRKVHDSNGCMTNRGCITTVEIESEMQELVKLVITKSDGDLDSSTKQNFLTVARSFYYAAYFSPGTINYHIAKVLFEKVL</sequence>
<comment type="cofactor">
    <cofactor evidence="1">
        <name>Mg(2+)</name>
        <dbReference type="ChEBI" id="CHEBI:18420"/>
    </cofactor>
</comment>
<evidence type="ECO:0000259" key="4">
    <source>
        <dbReference type="Pfam" id="PF01397"/>
    </source>
</evidence>
<dbReference type="EMBL" id="JABTTQ020000147">
    <property type="protein sequence ID" value="KAK6141392.1"/>
    <property type="molecule type" value="Genomic_DNA"/>
</dbReference>
<dbReference type="PANTHER" id="PTHR31739">
    <property type="entry name" value="ENT-COPALYL DIPHOSPHATE SYNTHASE, CHLOROPLASTIC"/>
    <property type="match status" value="1"/>
</dbReference>
<protein>
    <recommendedName>
        <fullName evidence="4">Terpene synthase N-terminal domain-containing protein</fullName>
    </recommendedName>
</protein>
<dbReference type="Gene3D" id="1.50.10.160">
    <property type="match status" value="1"/>
</dbReference>
<dbReference type="Pfam" id="PF01397">
    <property type="entry name" value="Terpene_synth"/>
    <property type="match status" value="1"/>
</dbReference>
<dbReference type="InterPro" id="IPR050148">
    <property type="entry name" value="Terpene_synthase-like"/>
</dbReference>
<evidence type="ECO:0000313" key="5">
    <source>
        <dbReference type="EMBL" id="KAK6141392.1"/>
    </source>
</evidence>
<keyword evidence="2" id="KW-0479">Metal-binding</keyword>
<dbReference type="PANTHER" id="PTHR31739:SF4">
    <property type="entry name" value="ENT-COPALYL DIPHOSPHATE SYNTHASE, CHLOROPLASTIC"/>
    <property type="match status" value="1"/>
</dbReference>
<comment type="caution">
    <text evidence="5">The sequence shown here is derived from an EMBL/GenBank/DDBJ whole genome shotgun (WGS) entry which is preliminary data.</text>
</comment>